<evidence type="ECO:0000256" key="1">
    <source>
        <dbReference type="ARBA" id="ARBA00003543"/>
    </source>
</evidence>
<dbReference type="SUPFAM" id="SSF51344">
    <property type="entry name" value="Epsilon subunit of F1F0-ATP synthase N-terminal domain"/>
    <property type="match status" value="1"/>
</dbReference>
<evidence type="ECO:0000256" key="8">
    <source>
        <dbReference type="ARBA" id="ARBA00023196"/>
    </source>
</evidence>
<dbReference type="OrthoDB" id="9799969at2"/>
<evidence type="ECO:0000313" key="13">
    <source>
        <dbReference type="EMBL" id="AXX98805.1"/>
    </source>
</evidence>
<keyword evidence="9 10" id="KW-0066">ATP synthesis</keyword>
<dbReference type="Proteomes" id="UP000261704">
    <property type="component" value="Chromosome"/>
</dbReference>
<feature type="domain" description="ATP synthase F1 complex delta/epsilon subunit N-terminal" evidence="12">
    <location>
        <begin position="5"/>
        <end position="83"/>
    </location>
</feature>
<protein>
    <recommendedName>
        <fullName evidence="10">ATP synthase epsilon chain</fullName>
    </recommendedName>
    <alternativeName>
        <fullName evidence="10">ATP synthase F1 sector epsilon subunit</fullName>
    </alternativeName>
    <alternativeName>
        <fullName evidence="10">F-ATPase epsilon subunit</fullName>
    </alternativeName>
</protein>
<dbReference type="RefSeq" id="WP_118943459.1">
    <property type="nucleotide sequence ID" value="NZ_CP032125.1"/>
</dbReference>
<dbReference type="NCBIfam" id="NF009978">
    <property type="entry name" value="PRK13443.1"/>
    <property type="match status" value="1"/>
</dbReference>
<dbReference type="CDD" id="cd12152">
    <property type="entry name" value="F1-ATPase_delta"/>
    <property type="match status" value="1"/>
</dbReference>
<evidence type="ECO:0000256" key="10">
    <source>
        <dbReference type="HAMAP-Rule" id="MF_00530"/>
    </source>
</evidence>
<evidence type="ECO:0000256" key="6">
    <source>
        <dbReference type="ARBA" id="ARBA00023065"/>
    </source>
</evidence>
<evidence type="ECO:0000256" key="7">
    <source>
        <dbReference type="ARBA" id="ARBA00023136"/>
    </source>
</evidence>
<dbReference type="InterPro" id="IPR001469">
    <property type="entry name" value="ATP_synth_F1_dsu/esu"/>
</dbReference>
<comment type="subunit">
    <text evidence="10 11">F-type ATPases have 2 components, CF(1) - the catalytic core - and CF(0) - the membrane proton channel. CF(1) has five subunits: alpha(3), beta(3), gamma(1), delta(1), epsilon(1). CF(0) has three main subunits: a, b and c.</text>
</comment>
<evidence type="ECO:0000256" key="2">
    <source>
        <dbReference type="ARBA" id="ARBA00004184"/>
    </source>
</evidence>
<dbReference type="NCBIfam" id="TIGR01216">
    <property type="entry name" value="ATP_synt_epsi"/>
    <property type="match status" value="1"/>
</dbReference>
<dbReference type="GO" id="GO:0005524">
    <property type="term" value="F:ATP binding"/>
    <property type="evidence" value="ECO:0007669"/>
    <property type="project" value="UniProtKB-UniRule"/>
</dbReference>
<dbReference type="HAMAP" id="MF_00530">
    <property type="entry name" value="ATP_synth_epsil_bac"/>
    <property type="match status" value="1"/>
</dbReference>
<keyword evidence="8 10" id="KW-0139">CF(1)</keyword>
<keyword evidence="4 10" id="KW-0813">Transport</keyword>
<sequence length="131" mass="13925">MADTMQFDLVSPERSLASLQATEVMLPAAEGDMTVLPDHAPVITTLRPGVVKVNGPEGEADFVVTGGFVEITSEGVSVLAEQAHAGNEVKKADLESAYTFAREQAEKASDEDKSAAEKLVADFAQLLEDME</sequence>
<comment type="function">
    <text evidence="1 10">Produces ATP from ADP in the presence of a proton gradient across the membrane.</text>
</comment>
<dbReference type="PANTHER" id="PTHR13822">
    <property type="entry name" value="ATP SYNTHASE DELTA/EPSILON CHAIN"/>
    <property type="match status" value="1"/>
</dbReference>
<proteinExistence type="inferred from homology"/>
<dbReference type="InterPro" id="IPR036771">
    <property type="entry name" value="ATPsynth_dsu/esu_N"/>
</dbReference>
<dbReference type="Pfam" id="PF02823">
    <property type="entry name" value="ATP-synt_DE_N"/>
    <property type="match status" value="1"/>
</dbReference>
<comment type="similarity">
    <text evidence="3 10 11">Belongs to the ATPase epsilon chain family.</text>
</comment>
<keyword evidence="14" id="KW-1185">Reference proteome</keyword>
<accession>A0A347UIX7</accession>
<dbReference type="GO" id="GO:0005886">
    <property type="term" value="C:plasma membrane"/>
    <property type="evidence" value="ECO:0007669"/>
    <property type="project" value="UniProtKB-SubCell"/>
</dbReference>
<dbReference type="GO" id="GO:0012505">
    <property type="term" value="C:endomembrane system"/>
    <property type="evidence" value="ECO:0007669"/>
    <property type="project" value="UniProtKB-SubCell"/>
</dbReference>
<keyword evidence="7 10" id="KW-0472">Membrane</keyword>
<evidence type="ECO:0000256" key="11">
    <source>
        <dbReference type="RuleBase" id="RU003656"/>
    </source>
</evidence>
<dbReference type="InterPro" id="IPR020546">
    <property type="entry name" value="ATP_synth_F1_dsu/esu_N"/>
</dbReference>
<dbReference type="KEGG" id="pamo:BAR1_13250"/>
<evidence type="ECO:0000256" key="9">
    <source>
        <dbReference type="ARBA" id="ARBA00023310"/>
    </source>
</evidence>
<comment type="subcellular location">
    <subcellularLocation>
        <location evidence="10">Cell membrane</location>
        <topology evidence="10">Peripheral membrane protein</topology>
    </subcellularLocation>
    <subcellularLocation>
        <location evidence="2">Endomembrane system</location>
        <topology evidence="2">Peripheral membrane protein</topology>
    </subcellularLocation>
</comment>
<gene>
    <name evidence="10" type="primary">atpC</name>
    <name evidence="13" type="ORF">BAR1_13250</name>
</gene>
<keyword evidence="10" id="KW-1003">Cell membrane</keyword>
<evidence type="ECO:0000259" key="12">
    <source>
        <dbReference type="Pfam" id="PF02823"/>
    </source>
</evidence>
<keyword evidence="5 10" id="KW-0375">Hydrogen ion transport</keyword>
<name>A0A347UIX7_9RHOB</name>
<dbReference type="AlphaFoldDB" id="A0A347UIX7"/>
<dbReference type="EMBL" id="CP032125">
    <property type="protein sequence ID" value="AXX98805.1"/>
    <property type="molecule type" value="Genomic_DNA"/>
</dbReference>
<organism evidence="13 14">
    <name type="scientific">Profundibacter amoris</name>
    <dbReference type="NCBI Taxonomy" id="2171755"/>
    <lineage>
        <taxon>Bacteria</taxon>
        <taxon>Pseudomonadati</taxon>
        <taxon>Pseudomonadota</taxon>
        <taxon>Alphaproteobacteria</taxon>
        <taxon>Rhodobacterales</taxon>
        <taxon>Paracoccaceae</taxon>
        <taxon>Profundibacter</taxon>
    </lineage>
</organism>
<evidence type="ECO:0000256" key="3">
    <source>
        <dbReference type="ARBA" id="ARBA00005712"/>
    </source>
</evidence>
<dbReference type="GO" id="GO:0046933">
    <property type="term" value="F:proton-transporting ATP synthase activity, rotational mechanism"/>
    <property type="evidence" value="ECO:0007669"/>
    <property type="project" value="UniProtKB-UniRule"/>
</dbReference>
<evidence type="ECO:0000256" key="4">
    <source>
        <dbReference type="ARBA" id="ARBA00022448"/>
    </source>
</evidence>
<dbReference type="GO" id="GO:0045259">
    <property type="term" value="C:proton-transporting ATP synthase complex"/>
    <property type="evidence" value="ECO:0007669"/>
    <property type="project" value="UniProtKB-KW"/>
</dbReference>
<reference evidence="13 14" key="1">
    <citation type="submission" date="2018-09" db="EMBL/GenBank/DDBJ databases">
        <title>Profundibacter amoris BAR1 gen. nov., sp. nov., a new member of the Roseobacter clade isolated at Lokis Castle Vent Field on the Arctic Mid-Oceanic Ridge.</title>
        <authorList>
            <person name="Le Moine Bauer S."/>
            <person name="Sjoeberg A.G."/>
            <person name="L'Haridon S."/>
            <person name="Stokke R."/>
            <person name="Roalkvam I."/>
            <person name="Steen I.H."/>
            <person name="Dahle H."/>
        </authorList>
    </citation>
    <scope>NUCLEOTIDE SEQUENCE [LARGE SCALE GENOMIC DNA]</scope>
    <source>
        <strain evidence="13 14">BAR1</strain>
    </source>
</reference>
<dbReference type="Gene3D" id="2.60.15.10">
    <property type="entry name" value="F0F1 ATP synthase delta/epsilon subunit, N-terminal"/>
    <property type="match status" value="1"/>
</dbReference>
<evidence type="ECO:0000313" key="14">
    <source>
        <dbReference type="Proteomes" id="UP000261704"/>
    </source>
</evidence>
<keyword evidence="6 10" id="KW-0406">Ion transport</keyword>
<dbReference type="PANTHER" id="PTHR13822:SF10">
    <property type="entry name" value="ATP SYNTHASE EPSILON CHAIN, CHLOROPLASTIC"/>
    <property type="match status" value="1"/>
</dbReference>
<evidence type="ECO:0000256" key="5">
    <source>
        <dbReference type="ARBA" id="ARBA00022781"/>
    </source>
</evidence>